<comment type="catalytic activity">
    <reaction evidence="1">
        <text>ATP + protein L-histidine = ADP + protein N-phospho-L-histidine.</text>
        <dbReference type="EC" id="2.7.13.3"/>
    </reaction>
</comment>
<dbReference type="Proteomes" id="UP000283522">
    <property type="component" value="Unassembled WGS sequence"/>
</dbReference>
<dbReference type="EC" id="2.7.13.3" evidence="2"/>
<keyword evidence="5 9" id="KW-0418">Kinase</keyword>
<accession>A0A418PPS4</accession>
<keyword evidence="7" id="KW-1133">Transmembrane helix</keyword>
<dbReference type="InterPro" id="IPR036097">
    <property type="entry name" value="HisK_dim/P_sf"/>
</dbReference>
<feature type="transmembrane region" description="Helical" evidence="7">
    <location>
        <begin position="52"/>
        <end position="69"/>
    </location>
</feature>
<dbReference type="Gene3D" id="3.30.565.10">
    <property type="entry name" value="Histidine kinase-like ATPase, C-terminal domain"/>
    <property type="match status" value="1"/>
</dbReference>
<evidence type="ECO:0000256" key="1">
    <source>
        <dbReference type="ARBA" id="ARBA00000085"/>
    </source>
</evidence>
<evidence type="ECO:0000256" key="5">
    <source>
        <dbReference type="ARBA" id="ARBA00022777"/>
    </source>
</evidence>
<organism evidence="9 10">
    <name type="scientific">Algoriphagus lacus</name>
    <dbReference type="NCBI Taxonomy" id="2056311"/>
    <lineage>
        <taxon>Bacteria</taxon>
        <taxon>Pseudomonadati</taxon>
        <taxon>Bacteroidota</taxon>
        <taxon>Cytophagia</taxon>
        <taxon>Cytophagales</taxon>
        <taxon>Cyclobacteriaceae</taxon>
        <taxon>Algoriphagus</taxon>
    </lineage>
</organism>
<evidence type="ECO:0000259" key="8">
    <source>
        <dbReference type="PROSITE" id="PS50109"/>
    </source>
</evidence>
<dbReference type="SUPFAM" id="SSF47384">
    <property type="entry name" value="Homodimeric domain of signal transducing histidine kinase"/>
    <property type="match status" value="1"/>
</dbReference>
<sequence>MWRKLFNLQEDPGNLEHLQQRIALYFVFLTFFAIVFFGISDYLLGLNSTLNYVRIVYILLFSACFFIMVKYRKFFLSMNLMLGLILIFSIFNYLYNDGYQGPTLTNIFVFVVAVAIFFKKPLNLIWLLASMGSYLVLFYLEVESKIHVSKNYRSPQDLFLDNSISIVLCIVFIFIGIYLLIINYQKQHQILLDLKKENQIHLAELSSLNSKKNELIALLSHDLRGPVNTLNATLQLVDQGLLDEKDLSKILFSLKSQSFQMTQVLNNTLAWVTSEMQMSEMDKTETDLKELGELMVETMSFQAIRKNQSIVFDLKGENRQVNLEAKEVKIILKNLLDNAIKFAPAGATVYLSLTTSENQILWEVKNSGKLISEEVRPYLFDFQVKNSFGTEKEKGTGLGLSLCKKIADHLGMRLGYRVSELQENVFFLEIKVKSE</sequence>
<keyword evidence="3" id="KW-0597">Phosphoprotein</keyword>
<dbReference type="CDD" id="cd00082">
    <property type="entry name" value="HisKA"/>
    <property type="match status" value="1"/>
</dbReference>
<dbReference type="PROSITE" id="PS50109">
    <property type="entry name" value="HIS_KIN"/>
    <property type="match status" value="1"/>
</dbReference>
<dbReference type="SMART" id="SM00387">
    <property type="entry name" value="HATPase_c"/>
    <property type="match status" value="1"/>
</dbReference>
<dbReference type="SUPFAM" id="SSF55874">
    <property type="entry name" value="ATPase domain of HSP90 chaperone/DNA topoisomerase II/histidine kinase"/>
    <property type="match status" value="1"/>
</dbReference>
<dbReference type="InterPro" id="IPR003594">
    <property type="entry name" value="HATPase_dom"/>
</dbReference>
<keyword evidence="4" id="KW-0808">Transferase</keyword>
<dbReference type="PANTHER" id="PTHR45453:SF1">
    <property type="entry name" value="PHOSPHATE REGULON SENSOR PROTEIN PHOR"/>
    <property type="match status" value="1"/>
</dbReference>
<evidence type="ECO:0000256" key="2">
    <source>
        <dbReference type="ARBA" id="ARBA00012438"/>
    </source>
</evidence>
<keyword evidence="6" id="KW-0902">Two-component regulatory system</keyword>
<reference evidence="9 10" key="1">
    <citation type="submission" date="2018-09" db="EMBL/GenBank/DDBJ databases">
        <authorList>
            <person name="Wang X."/>
            <person name="Du Z."/>
        </authorList>
    </citation>
    <scope>NUCLEOTIDE SEQUENCE [LARGE SCALE GENOMIC DNA]</scope>
    <source>
        <strain evidence="9 10">N3</strain>
    </source>
</reference>
<gene>
    <name evidence="9" type="ORF">D0X99_14865</name>
</gene>
<proteinExistence type="predicted"/>
<dbReference type="GO" id="GO:0005886">
    <property type="term" value="C:plasma membrane"/>
    <property type="evidence" value="ECO:0007669"/>
    <property type="project" value="TreeGrafter"/>
</dbReference>
<keyword evidence="7" id="KW-0472">Membrane</keyword>
<evidence type="ECO:0000256" key="6">
    <source>
        <dbReference type="ARBA" id="ARBA00023012"/>
    </source>
</evidence>
<dbReference type="PANTHER" id="PTHR45453">
    <property type="entry name" value="PHOSPHATE REGULON SENSOR PROTEIN PHOR"/>
    <property type="match status" value="1"/>
</dbReference>
<dbReference type="GO" id="GO:0004721">
    <property type="term" value="F:phosphoprotein phosphatase activity"/>
    <property type="evidence" value="ECO:0007669"/>
    <property type="project" value="TreeGrafter"/>
</dbReference>
<feature type="transmembrane region" description="Helical" evidence="7">
    <location>
        <begin position="162"/>
        <end position="181"/>
    </location>
</feature>
<dbReference type="InterPro" id="IPR050351">
    <property type="entry name" value="BphY/WalK/GraS-like"/>
</dbReference>
<dbReference type="InterPro" id="IPR005467">
    <property type="entry name" value="His_kinase_dom"/>
</dbReference>
<protein>
    <recommendedName>
        <fullName evidence="2">histidine kinase</fullName>
        <ecNumber evidence="2">2.7.13.3</ecNumber>
    </recommendedName>
</protein>
<dbReference type="AlphaFoldDB" id="A0A418PPS4"/>
<dbReference type="Pfam" id="PF02518">
    <property type="entry name" value="HATPase_c"/>
    <property type="match status" value="1"/>
</dbReference>
<feature type="transmembrane region" description="Helical" evidence="7">
    <location>
        <begin position="101"/>
        <end position="118"/>
    </location>
</feature>
<evidence type="ECO:0000256" key="3">
    <source>
        <dbReference type="ARBA" id="ARBA00022553"/>
    </source>
</evidence>
<evidence type="ECO:0000256" key="4">
    <source>
        <dbReference type="ARBA" id="ARBA00022679"/>
    </source>
</evidence>
<comment type="caution">
    <text evidence="9">The sequence shown here is derived from an EMBL/GenBank/DDBJ whole genome shotgun (WGS) entry which is preliminary data.</text>
</comment>
<feature type="domain" description="Histidine kinase" evidence="8">
    <location>
        <begin position="218"/>
        <end position="434"/>
    </location>
</feature>
<name>A0A418PPS4_9BACT</name>
<evidence type="ECO:0000313" key="9">
    <source>
        <dbReference type="EMBL" id="RIW14080.1"/>
    </source>
</evidence>
<feature type="transmembrane region" description="Helical" evidence="7">
    <location>
        <begin position="21"/>
        <end position="40"/>
    </location>
</feature>
<evidence type="ECO:0000256" key="7">
    <source>
        <dbReference type="SAM" id="Phobius"/>
    </source>
</evidence>
<keyword evidence="10" id="KW-1185">Reference proteome</keyword>
<feature type="transmembrane region" description="Helical" evidence="7">
    <location>
        <begin position="76"/>
        <end position="95"/>
    </location>
</feature>
<dbReference type="GO" id="GO:0016036">
    <property type="term" value="P:cellular response to phosphate starvation"/>
    <property type="evidence" value="ECO:0007669"/>
    <property type="project" value="TreeGrafter"/>
</dbReference>
<dbReference type="EMBL" id="QXML01000007">
    <property type="protein sequence ID" value="RIW14080.1"/>
    <property type="molecule type" value="Genomic_DNA"/>
</dbReference>
<keyword evidence="7" id="KW-0812">Transmembrane</keyword>
<evidence type="ECO:0000313" key="10">
    <source>
        <dbReference type="Proteomes" id="UP000283522"/>
    </source>
</evidence>
<dbReference type="InterPro" id="IPR003661">
    <property type="entry name" value="HisK_dim/P_dom"/>
</dbReference>
<dbReference type="InterPro" id="IPR036890">
    <property type="entry name" value="HATPase_C_sf"/>
</dbReference>
<dbReference type="SMART" id="SM00388">
    <property type="entry name" value="HisKA"/>
    <property type="match status" value="1"/>
</dbReference>
<dbReference type="GO" id="GO:0000155">
    <property type="term" value="F:phosphorelay sensor kinase activity"/>
    <property type="evidence" value="ECO:0007669"/>
    <property type="project" value="InterPro"/>
</dbReference>
<feature type="transmembrane region" description="Helical" evidence="7">
    <location>
        <begin position="125"/>
        <end position="142"/>
    </location>
</feature>
<dbReference type="Gene3D" id="1.10.287.130">
    <property type="match status" value="1"/>
</dbReference>